<feature type="compositionally biased region" description="Polar residues" evidence="6">
    <location>
        <begin position="261"/>
        <end position="276"/>
    </location>
</feature>
<dbReference type="InterPro" id="IPR000834">
    <property type="entry name" value="Peptidase_M14"/>
</dbReference>
<feature type="active site" description="Proton donor/acceptor" evidence="5">
    <location>
        <position position="418"/>
    </location>
</feature>
<evidence type="ECO:0000256" key="7">
    <source>
        <dbReference type="SAM" id="SignalP"/>
    </source>
</evidence>
<dbReference type="Pfam" id="PF00246">
    <property type="entry name" value="Peptidase_M14"/>
    <property type="match status" value="1"/>
</dbReference>
<keyword evidence="7" id="KW-0732">Signal</keyword>
<evidence type="ECO:0000259" key="8">
    <source>
        <dbReference type="PROSITE" id="PS52035"/>
    </source>
</evidence>
<dbReference type="PROSITE" id="PS52035">
    <property type="entry name" value="PEPTIDASE_M14"/>
    <property type="match status" value="1"/>
</dbReference>
<evidence type="ECO:0000256" key="5">
    <source>
        <dbReference type="PROSITE-ProRule" id="PRU01379"/>
    </source>
</evidence>
<keyword evidence="9" id="KW-0378">Hydrolase</keyword>
<dbReference type="PANTHER" id="PTHR11705">
    <property type="entry name" value="PROTEASE FAMILY M14 CARBOXYPEPTIDASE A,B"/>
    <property type="match status" value="1"/>
</dbReference>
<dbReference type="Gene3D" id="3.40.630.10">
    <property type="entry name" value="Zn peptidases"/>
    <property type="match status" value="1"/>
</dbReference>
<dbReference type="GO" id="GO:0008270">
    <property type="term" value="F:zinc ion binding"/>
    <property type="evidence" value="ECO:0007669"/>
    <property type="project" value="InterPro"/>
</dbReference>
<evidence type="ECO:0000256" key="1">
    <source>
        <dbReference type="ARBA" id="ARBA00001947"/>
    </source>
</evidence>
<dbReference type="GO" id="GO:0004181">
    <property type="term" value="F:metallocarboxypeptidase activity"/>
    <property type="evidence" value="ECO:0007669"/>
    <property type="project" value="InterPro"/>
</dbReference>
<evidence type="ECO:0000256" key="6">
    <source>
        <dbReference type="SAM" id="MobiDB-lite"/>
    </source>
</evidence>
<evidence type="ECO:0000256" key="3">
    <source>
        <dbReference type="ARBA" id="ARBA00022723"/>
    </source>
</evidence>
<feature type="compositionally biased region" description="Polar residues" evidence="6">
    <location>
        <begin position="288"/>
        <end position="303"/>
    </location>
</feature>
<protein>
    <submittedName>
        <fullName evidence="9">Zinc carboxypeptidase</fullName>
    </submittedName>
</protein>
<feature type="chain" id="PRO_5012523367" evidence="7">
    <location>
        <begin position="22"/>
        <end position="723"/>
    </location>
</feature>
<accession>A0A1N6NHL6</accession>
<feature type="signal peptide" evidence="7">
    <location>
        <begin position="1"/>
        <end position="21"/>
    </location>
</feature>
<gene>
    <name evidence="9" type="ORF">SAMN05878282_101309</name>
</gene>
<evidence type="ECO:0000256" key="2">
    <source>
        <dbReference type="ARBA" id="ARBA00005988"/>
    </source>
</evidence>
<dbReference type="AlphaFoldDB" id="A0A1N6NHL6"/>
<keyword evidence="9" id="KW-0121">Carboxypeptidase</keyword>
<feature type="region of interest" description="Disordered" evidence="6">
    <location>
        <begin position="254"/>
        <end position="276"/>
    </location>
</feature>
<feature type="domain" description="Peptidase M14" evidence="8">
    <location>
        <begin position="135"/>
        <end position="448"/>
    </location>
</feature>
<comment type="similarity">
    <text evidence="2 5">Belongs to the peptidase M14 family.</text>
</comment>
<comment type="cofactor">
    <cofactor evidence="1">
        <name>Zn(2+)</name>
        <dbReference type="ChEBI" id="CHEBI:29105"/>
    </cofactor>
</comment>
<dbReference type="InterPro" id="IPR045474">
    <property type="entry name" value="GEVED"/>
</dbReference>
<evidence type="ECO:0000313" key="10">
    <source>
        <dbReference type="Proteomes" id="UP000185841"/>
    </source>
</evidence>
<dbReference type="Pfam" id="PF20009">
    <property type="entry name" value="GEVED"/>
    <property type="match status" value="1"/>
</dbReference>
<evidence type="ECO:0000256" key="4">
    <source>
        <dbReference type="ARBA" id="ARBA00022833"/>
    </source>
</evidence>
<dbReference type="SMART" id="SM00631">
    <property type="entry name" value="Zn_pept"/>
    <property type="match status" value="1"/>
</dbReference>
<sequence length="723" mass="77901">MIKRKLTLALATLCVLQATQANNEIQAQDDFLLLEQEKANNQVYKAFFPSLEIARKAAISFHGQLLESHYEQGYLIMELTEEEQQKLAVFGFTFAVADDFIAKRNQILGKIQQRLQQRSLSSSAASDVSIASIPGYACYETVEETYAAAAGMASQRPQLAEWLNVGQSWEKTQGLGGYDIGVLKLTNKDKTGDKPKLLINSAIHAREYTTAPLVLAFARWLVDGYGVDADATWILDHHEVHLMLHTNPDGRKKAETGLSWRKNTNQNYCGPNSNSRGADLNRNFSFGWNSTNGQGSSGDQCNDTYRGPSAGSEPEVQTLEAYARSLWPDRRGPNRGDAAPSSTSGIHLDIHSYSELVLWPWGDTSQAAPNGTALQTLGRKFAFFNGYTPQQSVGLYPTDGTSDGISYGELGVAAYTFELGTQFFQTCAVYQNTVKPKNLPALIYAAKVVRTPYITPAGPDVASVTLSGGAATDGVPAGTPVTLSATASDLRFSTANGTEATQNIAAAEYYLDKAPWEAGATPIALLPQDGAFNAKGESLTGNVDTTGLATGKHLLYVRARDAGGSWGAVSASFLVIGEGTPQPTYCSAASGNANAEWIGQVQIGTFSRSSGASTYSDFTAQVIDLQRGANSLRLTPQFSGRPYPEYWKAWIDLNKDGDFLDAGEEVYSSGRALSTVASGNLNVPANAPAGKTRLRIAMRYNAAPVPCGNFNYGEVEDYSVRLQ</sequence>
<feature type="region of interest" description="Disordered" evidence="6">
    <location>
        <begin position="288"/>
        <end position="316"/>
    </location>
</feature>
<keyword evidence="4" id="KW-0862">Zinc</keyword>
<dbReference type="InterPro" id="IPR057247">
    <property type="entry name" value="CARBOXYPEPT_ZN_2"/>
</dbReference>
<dbReference type="GO" id="GO:0006508">
    <property type="term" value="P:proteolysis"/>
    <property type="evidence" value="ECO:0007669"/>
    <property type="project" value="InterPro"/>
</dbReference>
<dbReference type="RefSeq" id="WP_076423617.1">
    <property type="nucleotide sequence ID" value="NZ_FTMP01000001.1"/>
</dbReference>
<dbReference type="EMBL" id="FTMP01000001">
    <property type="protein sequence ID" value="SIP91522.1"/>
    <property type="molecule type" value="Genomic_DNA"/>
</dbReference>
<keyword evidence="3" id="KW-0479">Metal-binding</keyword>
<dbReference type="Proteomes" id="UP000185841">
    <property type="component" value="Unassembled WGS sequence"/>
</dbReference>
<organism evidence="9 10">
    <name type="scientific">Aquipseudomonas alcaligenes</name>
    <name type="common">Pseudomonas alcaligenes</name>
    <dbReference type="NCBI Taxonomy" id="43263"/>
    <lineage>
        <taxon>Bacteria</taxon>
        <taxon>Pseudomonadati</taxon>
        <taxon>Pseudomonadota</taxon>
        <taxon>Gammaproteobacteria</taxon>
        <taxon>Pseudomonadales</taxon>
        <taxon>Pseudomonadaceae</taxon>
        <taxon>Aquipseudomonas</taxon>
    </lineage>
</organism>
<reference evidence="9 10" key="1">
    <citation type="submission" date="2017-01" db="EMBL/GenBank/DDBJ databases">
        <authorList>
            <person name="Mah S.A."/>
            <person name="Swanson W.J."/>
            <person name="Moy G.W."/>
            <person name="Vacquier V.D."/>
        </authorList>
    </citation>
    <scope>NUCLEOTIDE SEQUENCE [LARGE SCALE GENOMIC DNA]</scope>
    <source>
        <strain evidence="9 10">RU36E</strain>
    </source>
</reference>
<dbReference type="PANTHER" id="PTHR11705:SF119">
    <property type="entry name" value="OS02G0119300 PROTEIN"/>
    <property type="match status" value="1"/>
</dbReference>
<dbReference type="GO" id="GO:0005615">
    <property type="term" value="C:extracellular space"/>
    <property type="evidence" value="ECO:0007669"/>
    <property type="project" value="TreeGrafter"/>
</dbReference>
<dbReference type="PROSITE" id="PS00133">
    <property type="entry name" value="CARBOXYPEPT_ZN_2"/>
    <property type="match status" value="1"/>
</dbReference>
<dbReference type="PRINTS" id="PR00765">
    <property type="entry name" value="CRBOXYPTASEA"/>
</dbReference>
<keyword evidence="9" id="KW-0645">Protease</keyword>
<dbReference type="CDD" id="cd06226">
    <property type="entry name" value="M14_CPT_like"/>
    <property type="match status" value="1"/>
</dbReference>
<proteinExistence type="inferred from homology"/>
<evidence type="ECO:0000313" key="9">
    <source>
        <dbReference type="EMBL" id="SIP91522.1"/>
    </source>
</evidence>
<name>A0A1N6NHL6_AQUAC</name>
<dbReference type="SUPFAM" id="SSF53187">
    <property type="entry name" value="Zn-dependent exopeptidases"/>
    <property type="match status" value="1"/>
</dbReference>